<dbReference type="Pfam" id="PF17954">
    <property type="entry name" value="Pirin_C_2"/>
    <property type="match status" value="1"/>
</dbReference>
<dbReference type="SUPFAM" id="SSF51182">
    <property type="entry name" value="RmlC-like cupins"/>
    <property type="match status" value="1"/>
</dbReference>
<feature type="domain" description="Pirin N-terminal" evidence="4">
    <location>
        <begin position="10"/>
        <end position="120"/>
    </location>
</feature>
<sequence length="236" mass="26232">MEAVLHKSETRGKVDYGWLKSKHTFSFGSYTDESRIHFGALRVLNDDTIAGGTGFPMHPHQDMEIITIPLEGAVEHKDSIGTNGVIRAGEVQVMSAGTGILHSEFNHSASEPLSLLQIWVIPEKRSVSPRYAQKTYSVEERKNRFQVVVSPDQNSESLWIHQNAWFSLGNLDAGVRLEYQRKNQKGGVYAFLIGGKVQINGVELLPRDGAGFSLDDVLEVKALEDSELLLMDVPEL</sequence>
<dbReference type="InterPro" id="IPR012093">
    <property type="entry name" value="Pirin"/>
</dbReference>
<dbReference type="CDD" id="cd02910">
    <property type="entry name" value="cupin_Yhhw_N"/>
    <property type="match status" value="1"/>
</dbReference>
<reference evidence="6" key="1">
    <citation type="journal article" date="2019" name="PLoS Negl. Trop. Dis.">
        <title>Revisiting the worldwide diversity of Leptospira species in the environment.</title>
        <authorList>
            <person name="Vincent A.T."/>
            <person name="Schiettekatte O."/>
            <person name="Bourhy P."/>
            <person name="Veyrier F.J."/>
            <person name="Picardeau M."/>
        </authorList>
    </citation>
    <scope>NUCLEOTIDE SEQUENCE [LARGE SCALE GENOMIC DNA]</scope>
    <source>
        <strain evidence="6">SSW15</strain>
    </source>
</reference>
<evidence type="ECO:0000259" key="5">
    <source>
        <dbReference type="Pfam" id="PF17954"/>
    </source>
</evidence>
<comment type="caution">
    <text evidence="6">The sequence shown here is derived from an EMBL/GenBank/DDBJ whole genome shotgun (WGS) entry which is preliminary data.</text>
</comment>
<protein>
    <submittedName>
        <fullName evidence="6">Pirin family protein</fullName>
    </submittedName>
</protein>
<dbReference type="EMBL" id="RQET01000002">
    <property type="protein sequence ID" value="TGK13168.1"/>
    <property type="molecule type" value="Genomic_DNA"/>
</dbReference>
<feature type="binding site" evidence="2">
    <location>
        <position position="58"/>
    </location>
    <ligand>
        <name>Fe cation</name>
        <dbReference type="ChEBI" id="CHEBI:24875"/>
    </ligand>
</feature>
<evidence type="ECO:0000313" key="7">
    <source>
        <dbReference type="Proteomes" id="UP000298458"/>
    </source>
</evidence>
<keyword evidence="2" id="KW-0408">Iron</keyword>
<keyword evidence="2" id="KW-0479">Metal-binding</keyword>
<feature type="binding site" evidence="2">
    <location>
        <position position="104"/>
    </location>
    <ligand>
        <name>Fe cation</name>
        <dbReference type="ChEBI" id="CHEBI:24875"/>
    </ligand>
</feature>
<evidence type="ECO:0000256" key="2">
    <source>
        <dbReference type="PIRSR" id="PIRSR006232-1"/>
    </source>
</evidence>
<dbReference type="InterPro" id="IPR014710">
    <property type="entry name" value="RmlC-like_jellyroll"/>
</dbReference>
<dbReference type="Pfam" id="PF02678">
    <property type="entry name" value="Pirin"/>
    <property type="match status" value="1"/>
</dbReference>
<dbReference type="PANTHER" id="PTHR43212">
    <property type="entry name" value="QUERCETIN 2,3-DIOXYGENASE"/>
    <property type="match status" value="1"/>
</dbReference>
<feature type="domain" description="Quercetin 2,3-dioxygenase C-terminal cupin" evidence="5">
    <location>
        <begin position="147"/>
        <end position="233"/>
    </location>
</feature>
<accession>A0A4R9GL02</accession>
<comment type="cofactor">
    <cofactor evidence="2">
        <name>Fe cation</name>
        <dbReference type="ChEBI" id="CHEBI:24875"/>
    </cofactor>
    <text evidence="2">Binds 1 Fe cation per subunit.</text>
</comment>
<keyword evidence="7" id="KW-1185">Reference proteome</keyword>
<name>A0A4R9GL02_9LEPT</name>
<dbReference type="InterPro" id="IPR003829">
    <property type="entry name" value="Pirin_N_dom"/>
</dbReference>
<dbReference type="PIRSF" id="PIRSF006232">
    <property type="entry name" value="Pirin"/>
    <property type="match status" value="1"/>
</dbReference>
<organism evidence="6 7">
    <name type="scientific">Leptospira fletcheri</name>
    <dbReference type="NCBI Taxonomy" id="2484981"/>
    <lineage>
        <taxon>Bacteria</taxon>
        <taxon>Pseudomonadati</taxon>
        <taxon>Spirochaetota</taxon>
        <taxon>Spirochaetia</taxon>
        <taxon>Leptospirales</taxon>
        <taxon>Leptospiraceae</taxon>
        <taxon>Leptospira</taxon>
    </lineage>
</organism>
<gene>
    <name evidence="6" type="ORF">EHO60_02920</name>
</gene>
<dbReference type="Gene3D" id="2.60.120.10">
    <property type="entry name" value="Jelly Rolls"/>
    <property type="match status" value="2"/>
</dbReference>
<dbReference type="OrthoDB" id="321327at2"/>
<dbReference type="RefSeq" id="WP_135766678.1">
    <property type="nucleotide sequence ID" value="NZ_RQET01000002.1"/>
</dbReference>
<evidence type="ECO:0000259" key="4">
    <source>
        <dbReference type="Pfam" id="PF02678"/>
    </source>
</evidence>
<dbReference type="AlphaFoldDB" id="A0A4R9GL02"/>
<feature type="binding site" evidence="2">
    <location>
        <position position="102"/>
    </location>
    <ligand>
        <name>Fe cation</name>
        <dbReference type="ChEBI" id="CHEBI:24875"/>
    </ligand>
</feature>
<comment type="similarity">
    <text evidence="1 3">Belongs to the pirin family.</text>
</comment>
<evidence type="ECO:0000313" key="6">
    <source>
        <dbReference type="EMBL" id="TGK13168.1"/>
    </source>
</evidence>
<dbReference type="GO" id="GO:0046872">
    <property type="term" value="F:metal ion binding"/>
    <property type="evidence" value="ECO:0007669"/>
    <property type="project" value="UniProtKB-KW"/>
</dbReference>
<dbReference type="Proteomes" id="UP000298458">
    <property type="component" value="Unassembled WGS sequence"/>
</dbReference>
<dbReference type="PANTHER" id="PTHR43212:SF3">
    <property type="entry name" value="QUERCETIN 2,3-DIOXYGENASE"/>
    <property type="match status" value="1"/>
</dbReference>
<feature type="binding site" evidence="2">
    <location>
        <position position="60"/>
    </location>
    <ligand>
        <name>Fe cation</name>
        <dbReference type="ChEBI" id="CHEBI:24875"/>
    </ligand>
</feature>
<dbReference type="InterPro" id="IPR011051">
    <property type="entry name" value="RmlC_Cupin_sf"/>
</dbReference>
<evidence type="ECO:0000256" key="3">
    <source>
        <dbReference type="RuleBase" id="RU003457"/>
    </source>
</evidence>
<dbReference type="InterPro" id="IPR041602">
    <property type="entry name" value="Quercetinase_C"/>
</dbReference>
<proteinExistence type="inferred from homology"/>
<evidence type="ECO:0000256" key="1">
    <source>
        <dbReference type="ARBA" id="ARBA00008416"/>
    </source>
</evidence>